<organism evidence="2 3">
    <name type="scientific">Albidovulum sediminis</name>
    <dbReference type="NCBI Taxonomy" id="3066345"/>
    <lineage>
        <taxon>Bacteria</taxon>
        <taxon>Pseudomonadati</taxon>
        <taxon>Pseudomonadota</taxon>
        <taxon>Alphaproteobacteria</taxon>
        <taxon>Rhodobacterales</taxon>
        <taxon>Paracoccaceae</taxon>
        <taxon>Albidovulum</taxon>
    </lineage>
</organism>
<feature type="domain" description="Glycosyltransferase 61 catalytic" evidence="1">
    <location>
        <begin position="87"/>
        <end position="253"/>
    </location>
</feature>
<proteinExistence type="predicted"/>
<name>A0ABT2NGR7_9RHOB</name>
<keyword evidence="3" id="KW-1185">Reference proteome</keyword>
<comment type="caution">
    <text evidence="2">The sequence shown here is derived from an EMBL/GenBank/DDBJ whole genome shotgun (WGS) entry which is preliminary data.</text>
</comment>
<dbReference type="Proteomes" id="UP001205601">
    <property type="component" value="Unassembled WGS sequence"/>
</dbReference>
<dbReference type="EMBL" id="JAOCQF010000001">
    <property type="protein sequence ID" value="MCT8327976.1"/>
    <property type="molecule type" value="Genomic_DNA"/>
</dbReference>
<protein>
    <submittedName>
        <fullName evidence="2">Glycosyltransferase family 61 protein</fullName>
    </submittedName>
</protein>
<evidence type="ECO:0000259" key="1">
    <source>
        <dbReference type="Pfam" id="PF04577"/>
    </source>
</evidence>
<evidence type="ECO:0000313" key="2">
    <source>
        <dbReference type="EMBL" id="MCT8327976.1"/>
    </source>
</evidence>
<sequence length="367" mass="40564">MTPDLNERIADKIDYLERAIVVPPAKGLGNQSVQKSGVLTAGGEHVVNSITWRGTSQVSVRPAMPSAESIQELAGTHLFLGPLFGHFGHFLVESICRIWAVDQLRDKIDGVVYVPKFQNRPEHVASVYRPFLEELGVDLPMRNLDEPTRVESLYVPQQGFGMFQMIEGAPEFREFVRRHAGKRVEAKGPEKIYISRSGLPPVRGSILCERMLEAALEADGYVVFHPQKHSHAEQIAAYKAARQIVSVDCSPLHLLALVGDSGQNVGIIARRGGGLDQYFARQIRAFQEAKAHTFGGLCGNWIEKSSHRPDRTSWGQVDFDVLGRGLKDAGLLSPDASWPVIGPDEIAQEIARLEAALGIEMRRFEDG</sequence>
<reference evidence="3" key="1">
    <citation type="submission" date="2023-07" db="EMBL/GenBank/DDBJ databases">
        <title>Defluviimonas sediminis sp. nov., isolated from mangrove sediment.</title>
        <authorList>
            <person name="Liu L."/>
            <person name="Li J."/>
            <person name="Huang Y."/>
            <person name="Pan J."/>
            <person name="Li M."/>
        </authorList>
    </citation>
    <scope>NUCLEOTIDE SEQUENCE [LARGE SCALE GENOMIC DNA]</scope>
    <source>
        <strain evidence="3">FT324</strain>
    </source>
</reference>
<dbReference type="RefSeq" id="WP_261493424.1">
    <property type="nucleotide sequence ID" value="NZ_JAOCQF010000001.1"/>
</dbReference>
<dbReference type="Pfam" id="PF04577">
    <property type="entry name" value="Glyco_transf_61"/>
    <property type="match status" value="1"/>
</dbReference>
<evidence type="ECO:0000313" key="3">
    <source>
        <dbReference type="Proteomes" id="UP001205601"/>
    </source>
</evidence>
<gene>
    <name evidence="2" type="ORF">N5I32_00445</name>
</gene>
<dbReference type="InterPro" id="IPR049625">
    <property type="entry name" value="Glyco_transf_61_cat"/>
</dbReference>
<accession>A0ABT2NGR7</accession>